<gene>
    <name evidence="2" type="ORF">D9611_007192</name>
</gene>
<evidence type="ECO:0000313" key="2">
    <source>
        <dbReference type="EMBL" id="KAF5314532.1"/>
    </source>
</evidence>
<dbReference type="InterPro" id="IPR046528">
    <property type="entry name" value="DUF6593"/>
</dbReference>
<evidence type="ECO:0000313" key="3">
    <source>
        <dbReference type="Proteomes" id="UP000541558"/>
    </source>
</evidence>
<feature type="domain" description="DUF6593" evidence="1">
    <location>
        <begin position="67"/>
        <end position="210"/>
    </location>
</feature>
<dbReference type="AlphaFoldDB" id="A0A8H5EW47"/>
<protein>
    <recommendedName>
        <fullName evidence="1">DUF6593 domain-containing protein</fullName>
    </recommendedName>
</protein>
<dbReference type="OrthoDB" id="3191568at2759"/>
<sequence length="217" mass="23074">MSGENPFAQWDSANLGPTSIYGALPSGPSNYGLPMGFLSAPMTDQAVGAASQMQITTFHFLSATHTVLNSTIAGPQGQKYFTIATHGVGHTMIINEQAGSTRGEAVGRIEWQKSPCVSLMGAVARQTAGQWLHWSGDRKYRTMTARGKEYSWVFNTGMFFLYTAGNSPSEFVARIVKGQGGDGGVVSLDITTKAVQSGLLDVCVLAAVLFVSGRNLD</sequence>
<dbReference type="Pfam" id="PF20236">
    <property type="entry name" value="DUF6593"/>
    <property type="match status" value="1"/>
</dbReference>
<proteinExistence type="predicted"/>
<comment type="caution">
    <text evidence="2">The sequence shown here is derived from an EMBL/GenBank/DDBJ whole genome shotgun (WGS) entry which is preliminary data.</text>
</comment>
<organism evidence="2 3">
    <name type="scientific">Ephemerocybe angulata</name>
    <dbReference type="NCBI Taxonomy" id="980116"/>
    <lineage>
        <taxon>Eukaryota</taxon>
        <taxon>Fungi</taxon>
        <taxon>Dikarya</taxon>
        <taxon>Basidiomycota</taxon>
        <taxon>Agaricomycotina</taxon>
        <taxon>Agaricomycetes</taxon>
        <taxon>Agaricomycetidae</taxon>
        <taxon>Agaricales</taxon>
        <taxon>Agaricineae</taxon>
        <taxon>Psathyrellaceae</taxon>
        <taxon>Ephemerocybe</taxon>
    </lineage>
</organism>
<dbReference type="EMBL" id="JAACJK010000221">
    <property type="protein sequence ID" value="KAF5314532.1"/>
    <property type="molecule type" value="Genomic_DNA"/>
</dbReference>
<name>A0A8H5EW47_9AGAR</name>
<dbReference type="Proteomes" id="UP000541558">
    <property type="component" value="Unassembled WGS sequence"/>
</dbReference>
<evidence type="ECO:0000259" key="1">
    <source>
        <dbReference type="Pfam" id="PF20236"/>
    </source>
</evidence>
<keyword evidence="3" id="KW-1185">Reference proteome</keyword>
<accession>A0A8H5EW47</accession>
<reference evidence="2 3" key="1">
    <citation type="journal article" date="2020" name="ISME J.">
        <title>Uncovering the hidden diversity of litter-decomposition mechanisms in mushroom-forming fungi.</title>
        <authorList>
            <person name="Floudas D."/>
            <person name="Bentzer J."/>
            <person name="Ahren D."/>
            <person name="Johansson T."/>
            <person name="Persson P."/>
            <person name="Tunlid A."/>
        </authorList>
    </citation>
    <scope>NUCLEOTIDE SEQUENCE [LARGE SCALE GENOMIC DNA]</scope>
    <source>
        <strain evidence="2 3">CBS 175.51</strain>
    </source>
</reference>